<dbReference type="GO" id="GO:0016491">
    <property type="term" value="F:oxidoreductase activity"/>
    <property type="evidence" value="ECO:0007669"/>
    <property type="project" value="InterPro"/>
</dbReference>
<name>C8X8C7_NAKMY</name>
<evidence type="ECO:0000259" key="1">
    <source>
        <dbReference type="Pfam" id="PF09995"/>
    </source>
</evidence>
<dbReference type="PANTHER" id="PTHR36151">
    <property type="entry name" value="BLR2777 PROTEIN"/>
    <property type="match status" value="1"/>
</dbReference>
<dbReference type="HOGENOM" id="CLU_059206_1_0_11"/>
<evidence type="ECO:0000313" key="2">
    <source>
        <dbReference type="EMBL" id="ACV77103.1"/>
    </source>
</evidence>
<protein>
    <recommendedName>
        <fullName evidence="1">ER-bound oxygenase mpaB/mpaB'/Rubber oxygenase catalytic domain-containing protein</fullName>
    </recommendedName>
</protein>
<dbReference type="Pfam" id="PF09995">
    <property type="entry name" value="MPAB_Lcp_cat"/>
    <property type="match status" value="1"/>
</dbReference>
<reference evidence="2 3" key="2">
    <citation type="journal article" date="2010" name="Stand. Genomic Sci.">
        <title>Complete genome sequence of Nakamurella multipartita type strain (Y-104).</title>
        <authorList>
            <person name="Tice H."/>
            <person name="Mayilraj S."/>
            <person name="Sims D."/>
            <person name="Lapidus A."/>
            <person name="Nolan M."/>
            <person name="Lucas S."/>
            <person name="Glavina Del Rio T."/>
            <person name="Copeland A."/>
            <person name="Cheng J.F."/>
            <person name="Meincke L."/>
            <person name="Bruce D."/>
            <person name="Goodwin L."/>
            <person name="Pitluck S."/>
            <person name="Ivanova N."/>
            <person name="Mavromatis K."/>
            <person name="Ovchinnikova G."/>
            <person name="Pati A."/>
            <person name="Chen A."/>
            <person name="Palaniappan K."/>
            <person name="Land M."/>
            <person name="Hauser L."/>
            <person name="Chang Y.J."/>
            <person name="Jeffries C.D."/>
            <person name="Detter J.C."/>
            <person name="Brettin T."/>
            <person name="Rohde M."/>
            <person name="Goker M."/>
            <person name="Bristow J."/>
            <person name="Eisen J.A."/>
            <person name="Markowitz V."/>
            <person name="Hugenholtz P."/>
            <person name="Kyrpides N.C."/>
            <person name="Klenk H.P."/>
            <person name="Chen F."/>
        </authorList>
    </citation>
    <scope>NUCLEOTIDE SEQUENCE [LARGE SCALE GENOMIC DNA]</scope>
    <source>
        <strain evidence="3">ATCC 700099 / DSM 44233 / CIP 104796 / JCM 9543 / NBRC 105858 / Y-104</strain>
    </source>
</reference>
<keyword evidence="3" id="KW-1185">Reference proteome</keyword>
<accession>C8X8C7</accession>
<dbReference type="AlphaFoldDB" id="C8X8C7"/>
<gene>
    <name evidence="2" type="ordered locus">Namu_0689</name>
</gene>
<dbReference type="RefSeq" id="WP_015746019.1">
    <property type="nucleotide sequence ID" value="NC_013235.1"/>
</dbReference>
<dbReference type="KEGG" id="nml:Namu_0689"/>
<evidence type="ECO:0000313" key="3">
    <source>
        <dbReference type="Proteomes" id="UP000002218"/>
    </source>
</evidence>
<dbReference type="EMBL" id="CP001737">
    <property type="protein sequence ID" value="ACV77103.1"/>
    <property type="molecule type" value="Genomic_DNA"/>
</dbReference>
<dbReference type="PANTHER" id="PTHR36151:SF3">
    <property type="entry name" value="ER-BOUND OXYGENASE MPAB_MPAB'_RUBBER OXYGENASE CATALYTIC DOMAIN-CONTAINING PROTEIN"/>
    <property type="match status" value="1"/>
</dbReference>
<dbReference type="eggNOG" id="COG3662">
    <property type="taxonomic scope" value="Bacteria"/>
</dbReference>
<organism evidence="2 3">
    <name type="scientific">Nakamurella multipartita (strain ATCC 700099 / DSM 44233 / CIP 104796 / JCM 9543 / NBRC 105858 / Y-104)</name>
    <name type="common">Microsphaera multipartita</name>
    <dbReference type="NCBI Taxonomy" id="479431"/>
    <lineage>
        <taxon>Bacteria</taxon>
        <taxon>Bacillati</taxon>
        <taxon>Actinomycetota</taxon>
        <taxon>Actinomycetes</taxon>
        <taxon>Nakamurellales</taxon>
        <taxon>Nakamurellaceae</taxon>
        <taxon>Nakamurella</taxon>
    </lineage>
</organism>
<dbReference type="STRING" id="479431.Namu_0689"/>
<dbReference type="Proteomes" id="UP000002218">
    <property type="component" value="Chromosome"/>
</dbReference>
<sequence length="296" mass="32539">MDTSSGADVRAIGGDQGAAAQADPLFGPDSMTWRVHADPVFPIGGVRALILQALHPLTMAAVSQQRGFDENFWGRLDRTGRYVSTLTYSPAPQAHRLAAQVRGIHRKLRGTDPETGESFRLDRPDLLLWVHCCEVDSFLTTARRAGAPISDREADEYLREQVRAARLIGIPEAMVPATVADMTQYFRDVRAELRLTDAARRGVRVLAVPPMPKRVRLLTPARPAWAGLAAMAFALLPRWARRMYRLPGLPTTDLAATATIRAVRAGLVVLPDKWTGPPEVRDARDQIDALAEQRAG</sequence>
<dbReference type="InterPro" id="IPR018713">
    <property type="entry name" value="MPAB/Lcp_cat_dom"/>
</dbReference>
<dbReference type="InParanoid" id="C8X8C7"/>
<reference evidence="3" key="1">
    <citation type="submission" date="2009-09" db="EMBL/GenBank/DDBJ databases">
        <title>The complete genome of Nakamurella multipartita DSM 44233.</title>
        <authorList>
            <consortium name="US DOE Joint Genome Institute (JGI-PGF)"/>
            <person name="Lucas S."/>
            <person name="Copeland A."/>
            <person name="Lapidus A."/>
            <person name="Glavina del Rio T."/>
            <person name="Dalin E."/>
            <person name="Tice H."/>
            <person name="Bruce D."/>
            <person name="Goodwin L."/>
            <person name="Pitluck S."/>
            <person name="Kyrpides N."/>
            <person name="Mavromatis K."/>
            <person name="Ivanova N."/>
            <person name="Ovchinnikova G."/>
            <person name="Sims D."/>
            <person name="Meincke L."/>
            <person name="Brettin T."/>
            <person name="Detter J.C."/>
            <person name="Han C."/>
            <person name="Larimer F."/>
            <person name="Land M."/>
            <person name="Hauser L."/>
            <person name="Markowitz V."/>
            <person name="Cheng J.-F."/>
            <person name="Hugenholtz P."/>
            <person name="Woyke T."/>
            <person name="Wu D."/>
            <person name="Klenk H.-P."/>
            <person name="Eisen J.A."/>
        </authorList>
    </citation>
    <scope>NUCLEOTIDE SEQUENCE [LARGE SCALE GENOMIC DNA]</scope>
    <source>
        <strain evidence="3">ATCC 700099 / DSM 44233 / CIP 104796 / JCM 9543 / NBRC 105858 / Y-104</strain>
    </source>
</reference>
<feature type="domain" description="ER-bound oxygenase mpaB/mpaB'/Rubber oxygenase catalytic" evidence="1">
    <location>
        <begin position="33"/>
        <end position="265"/>
    </location>
</feature>
<proteinExistence type="predicted"/>
<dbReference type="OrthoDB" id="108890at2"/>